<dbReference type="EMBL" id="PYGD01000001">
    <property type="protein sequence ID" value="PSK94289.1"/>
    <property type="molecule type" value="Genomic_DNA"/>
</dbReference>
<evidence type="ECO:0000313" key="3">
    <source>
        <dbReference type="Proteomes" id="UP000240572"/>
    </source>
</evidence>
<dbReference type="OrthoDB" id="1488726at2"/>
<dbReference type="Proteomes" id="UP000240572">
    <property type="component" value="Unassembled WGS sequence"/>
</dbReference>
<name>A0A2P8DAQ6_9BACT</name>
<feature type="signal peptide" evidence="1">
    <location>
        <begin position="1"/>
        <end position="21"/>
    </location>
</feature>
<dbReference type="PROSITE" id="PS51257">
    <property type="entry name" value="PROKAR_LIPOPROTEIN"/>
    <property type="match status" value="1"/>
</dbReference>
<comment type="caution">
    <text evidence="2">The sequence shown here is derived from an EMBL/GenBank/DDBJ whole genome shotgun (WGS) entry which is preliminary data.</text>
</comment>
<dbReference type="AlphaFoldDB" id="A0A2P8DAQ6"/>
<keyword evidence="3" id="KW-1185">Reference proteome</keyword>
<evidence type="ECO:0000313" key="2">
    <source>
        <dbReference type="EMBL" id="PSK94289.1"/>
    </source>
</evidence>
<protein>
    <submittedName>
        <fullName evidence="2">Uncharacterized protein</fullName>
    </submittedName>
</protein>
<proteinExistence type="predicted"/>
<sequence>MSTKKLLAPLLLLTLVAGLLGCSKDDASLGSNSQIFTLKKLFENLATTPQVFMVSAGQTQTITGASGTRITFRPQSFKDASGAIITSGTIKIELVEIYKPNEMIANRVNTVTPTQLLTSGGSVHIKATQGNNEVQANSYKIEFKQPAYSGNPMALFKGAPLSAEDPTIIWGNDTSGTVRNTVKDTASENLFFYAFDTCTSFNWINCDYFYNSPGTKTDVSLVATDSTFNRNNTQVFVVFPAINSVASMYTYNTTTHTFSFGMPGYFIPVGSSIHIVIISAKNNSYYMDVQKNITVTNGMSLNYTPALTTQAGVRDALQNL</sequence>
<keyword evidence="1" id="KW-0732">Signal</keyword>
<organism evidence="2 3">
    <name type="scientific">Taibaiella chishuiensis</name>
    <dbReference type="NCBI Taxonomy" id="1434707"/>
    <lineage>
        <taxon>Bacteria</taxon>
        <taxon>Pseudomonadati</taxon>
        <taxon>Bacteroidota</taxon>
        <taxon>Chitinophagia</taxon>
        <taxon>Chitinophagales</taxon>
        <taxon>Chitinophagaceae</taxon>
        <taxon>Taibaiella</taxon>
    </lineage>
</organism>
<evidence type="ECO:0000256" key="1">
    <source>
        <dbReference type="SAM" id="SignalP"/>
    </source>
</evidence>
<accession>A0A2P8DAQ6</accession>
<gene>
    <name evidence="2" type="ORF">B0I18_101444</name>
</gene>
<feature type="chain" id="PRO_5015196032" evidence="1">
    <location>
        <begin position="22"/>
        <end position="320"/>
    </location>
</feature>
<dbReference type="RefSeq" id="WP_106521006.1">
    <property type="nucleotide sequence ID" value="NZ_PYGD01000001.1"/>
</dbReference>
<reference evidence="2 3" key="1">
    <citation type="submission" date="2018-03" db="EMBL/GenBank/DDBJ databases">
        <title>Genomic Encyclopedia of Type Strains, Phase III (KMG-III): the genomes of soil and plant-associated and newly described type strains.</title>
        <authorList>
            <person name="Whitman W."/>
        </authorList>
    </citation>
    <scope>NUCLEOTIDE SEQUENCE [LARGE SCALE GENOMIC DNA]</scope>
    <source>
        <strain evidence="2 3">CGMCC 1.12700</strain>
    </source>
</reference>